<evidence type="ECO:0000313" key="2">
    <source>
        <dbReference type="EMBL" id="AHH18869.1"/>
    </source>
</evidence>
<keyword evidence="2" id="KW-0503">Monooxygenase</keyword>
<dbReference type="AlphaFoldDB" id="W5TIB6"/>
<reference evidence="2 3" key="1">
    <citation type="journal article" date="2014" name="Appl. Environ. Microbiol.">
        <title>Insights into the Microbial Degradation of Rubber and Gutta-Percha by Analysis of the Complete Genome of Nocardia nova SH22a.</title>
        <authorList>
            <person name="Luo Q."/>
            <person name="Hiessl S."/>
            <person name="Poehlein A."/>
            <person name="Daniel R."/>
            <person name="Steinbuchel A."/>
        </authorList>
    </citation>
    <scope>NUCLEOTIDE SEQUENCE [LARGE SCALE GENOMIC DNA]</scope>
    <source>
        <strain evidence="2">SH22a</strain>
    </source>
</reference>
<dbReference type="STRING" id="1415166.NONO_c40850"/>
<sequence>MNNPSSSLNVLVSGGGIAGNAVALQLLRAGFRVTVVERSATPRPGGQAVDLRGPSREVAESMGLMPRIAAHQLEELGISYVDHRGRTYANLRMEDFEGKGPVAEIEITRGDLNQVLLDALAEVDERLTYRYGDWVEDLTQDESSAEVVLASGHRERFDLVIGADGVHSATRRLAFGPESEFSTFLGGYASFFTMPTPAGMKPGWFALQPIPNVAVGLRPDGDPATAKAILTLLGEADPALRHDVAAQQRMIADKIGENPSWHAPAILAAMAEADDFYFDELVRIDMPTLVAGRVTLAGDAGYCGSPMTGMGTAMALVGAYVLAGEIAADPADVPAALRRYEEKVTPFLDKAKSLPGGGIAAMLSDNRFGTSVRRTANRVMMSRVLRPVVAKVFFGGTDDYELPHYPALSPAAD</sequence>
<dbReference type="InterPro" id="IPR051704">
    <property type="entry name" value="FAD_aromatic-hydroxylase"/>
</dbReference>
<name>W5TIB6_9NOCA</name>
<dbReference type="HOGENOM" id="CLU_009665_1_0_11"/>
<evidence type="ECO:0000259" key="1">
    <source>
        <dbReference type="Pfam" id="PF01494"/>
    </source>
</evidence>
<dbReference type="KEGG" id="nno:NONO_c40850"/>
<dbReference type="PANTHER" id="PTHR46865">
    <property type="entry name" value="OXIDOREDUCTASE-RELATED"/>
    <property type="match status" value="1"/>
</dbReference>
<dbReference type="SUPFAM" id="SSF51905">
    <property type="entry name" value="FAD/NAD(P)-binding domain"/>
    <property type="match status" value="1"/>
</dbReference>
<dbReference type="EMBL" id="CP006850">
    <property type="protein sequence ID" value="AHH18869.1"/>
    <property type="molecule type" value="Genomic_DNA"/>
</dbReference>
<gene>
    <name evidence="2" type="ORF">NONO_c40850</name>
</gene>
<dbReference type="Gene3D" id="3.30.9.10">
    <property type="entry name" value="D-Amino Acid Oxidase, subunit A, domain 2"/>
    <property type="match status" value="1"/>
</dbReference>
<feature type="domain" description="FAD-binding" evidence="1">
    <location>
        <begin position="9"/>
        <end position="347"/>
    </location>
</feature>
<evidence type="ECO:0000313" key="3">
    <source>
        <dbReference type="Proteomes" id="UP000019150"/>
    </source>
</evidence>
<dbReference type="PANTHER" id="PTHR46865:SF2">
    <property type="entry name" value="MONOOXYGENASE"/>
    <property type="match status" value="1"/>
</dbReference>
<keyword evidence="2" id="KW-0560">Oxidoreductase</keyword>
<dbReference type="PRINTS" id="PR00420">
    <property type="entry name" value="RNGMNOXGNASE"/>
</dbReference>
<protein>
    <submittedName>
        <fullName evidence="2">Putative monooxygenase</fullName>
    </submittedName>
</protein>
<accession>W5TIB6</accession>
<dbReference type="Pfam" id="PF01494">
    <property type="entry name" value="FAD_binding_3"/>
    <property type="match status" value="1"/>
</dbReference>
<dbReference type="PATRIC" id="fig|1415166.3.peg.4191"/>
<dbReference type="InterPro" id="IPR036188">
    <property type="entry name" value="FAD/NAD-bd_sf"/>
</dbReference>
<dbReference type="Gene3D" id="3.50.50.60">
    <property type="entry name" value="FAD/NAD(P)-binding domain"/>
    <property type="match status" value="1"/>
</dbReference>
<dbReference type="OrthoDB" id="3356051at2"/>
<dbReference type="InterPro" id="IPR002938">
    <property type="entry name" value="FAD-bd"/>
</dbReference>
<dbReference type="eggNOG" id="COG0654">
    <property type="taxonomic scope" value="Bacteria"/>
</dbReference>
<dbReference type="GO" id="GO:0071949">
    <property type="term" value="F:FAD binding"/>
    <property type="evidence" value="ECO:0007669"/>
    <property type="project" value="InterPro"/>
</dbReference>
<organism evidence="2 3">
    <name type="scientific">Nocardia nova SH22a</name>
    <dbReference type="NCBI Taxonomy" id="1415166"/>
    <lineage>
        <taxon>Bacteria</taxon>
        <taxon>Bacillati</taxon>
        <taxon>Actinomycetota</taxon>
        <taxon>Actinomycetes</taxon>
        <taxon>Mycobacteriales</taxon>
        <taxon>Nocardiaceae</taxon>
        <taxon>Nocardia</taxon>
    </lineage>
</organism>
<dbReference type="GO" id="GO:0004497">
    <property type="term" value="F:monooxygenase activity"/>
    <property type="evidence" value="ECO:0007669"/>
    <property type="project" value="UniProtKB-KW"/>
</dbReference>
<proteinExistence type="predicted"/>
<dbReference type="Proteomes" id="UP000019150">
    <property type="component" value="Chromosome"/>
</dbReference>
<keyword evidence="3" id="KW-1185">Reference proteome</keyword>